<evidence type="ECO:0000256" key="1">
    <source>
        <dbReference type="ARBA" id="ARBA00022723"/>
    </source>
</evidence>
<dbReference type="AlphaFoldDB" id="S0FKD3"/>
<dbReference type="Proteomes" id="UP000014155">
    <property type="component" value="Unassembled WGS sequence"/>
</dbReference>
<dbReference type="GO" id="GO:0051213">
    <property type="term" value="F:dioxygenase activity"/>
    <property type="evidence" value="ECO:0007669"/>
    <property type="project" value="UniProtKB-KW"/>
</dbReference>
<dbReference type="InterPro" id="IPR029068">
    <property type="entry name" value="Glyas_Bleomycin-R_OHBP_Dase"/>
</dbReference>
<dbReference type="PATRIC" id="fig|1195236.3.peg.1570"/>
<keyword evidence="1" id="KW-0479">Metal-binding</keyword>
<dbReference type="InterPro" id="IPR051785">
    <property type="entry name" value="MMCE/EMCE_epimerase"/>
</dbReference>
<dbReference type="RefSeq" id="WP_004624936.1">
    <property type="nucleotide sequence ID" value="NZ_AORV01000026.1"/>
</dbReference>
<dbReference type="PROSITE" id="PS51819">
    <property type="entry name" value="VOC"/>
    <property type="match status" value="1"/>
</dbReference>
<dbReference type="InterPro" id="IPR037523">
    <property type="entry name" value="VOC_core"/>
</dbReference>
<dbReference type="SUPFAM" id="SSF54593">
    <property type="entry name" value="Glyoxalase/Bleomycin resistance protein/Dihydroxybiphenyl dioxygenase"/>
    <property type="match status" value="1"/>
</dbReference>
<dbReference type="GO" id="GO:0004493">
    <property type="term" value="F:methylmalonyl-CoA epimerase activity"/>
    <property type="evidence" value="ECO:0007669"/>
    <property type="project" value="TreeGrafter"/>
</dbReference>
<keyword evidence="3" id="KW-0223">Dioxygenase</keyword>
<sequence length="135" mass="15288">MITLKKMQHIGIIVPDAGLCAKWYIEHSGFKEKAEFHHEGSRVKFVYSADAGILCELIQRPQGSDDAQRAQLTGGWIDHIAYEVEDIEKEFETAKAEKLDIIEGIVEIPGFWEAGFQYFLVRSPGGEKVEYCKVL</sequence>
<keyword evidence="4" id="KW-1185">Reference proteome</keyword>
<evidence type="ECO:0000259" key="2">
    <source>
        <dbReference type="PROSITE" id="PS51819"/>
    </source>
</evidence>
<proteinExistence type="predicted"/>
<organism evidence="3 4">
    <name type="scientific">Ruminiclostridium cellobioparum subsp. termitidis CT1112</name>
    <dbReference type="NCBI Taxonomy" id="1195236"/>
    <lineage>
        <taxon>Bacteria</taxon>
        <taxon>Bacillati</taxon>
        <taxon>Bacillota</taxon>
        <taxon>Clostridia</taxon>
        <taxon>Eubacteriales</taxon>
        <taxon>Oscillospiraceae</taxon>
        <taxon>Ruminiclostridium</taxon>
    </lineage>
</organism>
<evidence type="ECO:0000313" key="3">
    <source>
        <dbReference type="EMBL" id="EMS72675.1"/>
    </source>
</evidence>
<evidence type="ECO:0000313" key="4">
    <source>
        <dbReference type="Proteomes" id="UP000014155"/>
    </source>
</evidence>
<reference evidence="3 4" key="1">
    <citation type="journal article" date="2013" name="Genome Announc.">
        <title>Draft Genome Sequence of the Cellulolytic, Mesophilic, Anaerobic Bacterium Clostridium termitidis Strain CT1112 (DSM 5398).</title>
        <authorList>
            <person name="Lal S."/>
            <person name="Ramachandran U."/>
            <person name="Zhang X."/>
            <person name="Munir R."/>
            <person name="Sparling R."/>
            <person name="Levin D.B."/>
        </authorList>
    </citation>
    <scope>NUCLEOTIDE SEQUENCE [LARGE SCALE GENOMIC DNA]</scope>
    <source>
        <strain evidence="3 4">CT1112</strain>
    </source>
</reference>
<keyword evidence="3" id="KW-0560">Oxidoreductase</keyword>
<protein>
    <submittedName>
        <fullName evidence="3">Glyoxalase/Bleomycin resistance protein/Dioxygenase superfamily</fullName>
    </submittedName>
</protein>
<name>S0FKD3_RUMCE</name>
<dbReference type="Pfam" id="PF13669">
    <property type="entry name" value="Glyoxalase_4"/>
    <property type="match status" value="1"/>
</dbReference>
<dbReference type="Gene3D" id="3.10.180.10">
    <property type="entry name" value="2,3-Dihydroxybiphenyl 1,2-Dioxygenase, domain 1"/>
    <property type="match status" value="1"/>
</dbReference>
<feature type="domain" description="VOC" evidence="2">
    <location>
        <begin position="6"/>
        <end position="134"/>
    </location>
</feature>
<dbReference type="PANTHER" id="PTHR43048">
    <property type="entry name" value="METHYLMALONYL-COA EPIMERASE"/>
    <property type="match status" value="1"/>
</dbReference>
<gene>
    <name evidence="3" type="ORF">CTER_1257</name>
</gene>
<dbReference type="PANTHER" id="PTHR43048:SF3">
    <property type="entry name" value="METHYLMALONYL-COA EPIMERASE, MITOCHONDRIAL"/>
    <property type="match status" value="1"/>
</dbReference>
<comment type="caution">
    <text evidence="3">The sequence shown here is derived from an EMBL/GenBank/DDBJ whole genome shotgun (WGS) entry which is preliminary data.</text>
</comment>
<dbReference type="GO" id="GO:0046872">
    <property type="term" value="F:metal ion binding"/>
    <property type="evidence" value="ECO:0007669"/>
    <property type="project" value="UniProtKB-KW"/>
</dbReference>
<dbReference type="eggNOG" id="COG0346">
    <property type="taxonomic scope" value="Bacteria"/>
</dbReference>
<dbReference type="EMBL" id="AORV01000026">
    <property type="protein sequence ID" value="EMS72675.1"/>
    <property type="molecule type" value="Genomic_DNA"/>
</dbReference>
<dbReference type="STRING" id="1195236.CTER_1257"/>
<dbReference type="GO" id="GO:0046491">
    <property type="term" value="P:L-methylmalonyl-CoA metabolic process"/>
    <property type="evidence" value="ECO:0007669"/>
    <property type="project" value="TreeGrafter"/>
</dbReference>
<accession>S0FKD3</accession>